<dbReference type="InterPro" id="IPR009056">
    <property type="entry name" value="Cyt_c-like_dom"/>
</dbReference>
<keyword evidence="5" id="KW-0732">Signal</keyword>
<accession>A0A1H6VG22</accession>
<evidence type="ECO:0000313" key="8">
    <source>
        <dbReference type="Proteomes" id="UP000199702"/>
    </source>
</evidence>
<feature type="domain" description="Cytochrome c" evidence="6">
    <location>
        <begin position="99"/>
        <end position="182"/>
    </location>
</feature>
<dbReference type="OrthoDB" id="9796771at2"/>
<dbReference type="Gene3D" id="1.10.760.10">
    <property type="entry name" value="Cytochrome c-like domain"/>
    <property type="match status" value="1"/>
</dbReference>
<evidence type="ECO:0000256" key="5">
    <source>
        <dbReference type="SAM" id="SignalP"/>
    </source>
</evidence>
<dbReference type="Proteomes" id="UP000199702">
    <property type="component" value="Unassembled WGS sequence"/>
</dbReference>
<dbReference type="STRING" id="402734.SAMN05660918_2090"/>
<dbReference type="PROSITE" id="PS51007">
    <property type="entry name" value="CYTC"/>
    <property type="match status" value="1"/>
</dbReference>
<dbReference type="EMBL" id="FNYA01000005">
    <property type="protein sequence ID" value="SEI99630.1"/>
    <property type="molecule type" value="Genomic_DNA"/>
</dbReference>
<feature type="signal peptide" evidence="5">
    <location>
        <begin position="1"/>
        <end position="24"/>
    </location>
</feature>
<dbReference type="InterPro" id="IPR036909">
    <property type="entry name" value="Cyt_c-like_dom_sf"/>
</dbReference>
<organism evidence="7 8">
    <name type="scientific">Flavobacterium terrigena</name>
    <dbReference type="NCBI Taxonomy" id="402734"/>
    <lineage>
        <taxon>Bacteria</taxon>
        <taxon>Pseudomonadati</taxon>
        <taxon>Bacteroidota</taxon>
        <taxon>Flavobacteriia</taxon>
        <taxon>Flavobacteriales</taxon>
        <taxon>Flavobacteriaceae</taxon>
        <taxon>Flavobacterium</taxon>
    </lineage>
</organism>
<keyword evidence="2 4" id="KW-0479">Metal-binding</keyword>
<dbReference type="GO" id="GO:0046872">
    <property type="term" value="F:metal ion binding"/>
    <property type="evidence" value="ECO:0007669"/>
    <property type="project" value="UniProtKB-KW"/>
</dbReference>
<evidence type="ECO:0000256" key="1">
    <source>
        <dbReference type="ARBA" id="ARBA00022617"/>
    </source>
</evidence>
<evidence type="ECO:0000313" key="7">
    <source>
        <dbReference type="EMBL" id="SEI99630.1"/>
    </source>
</evidence>
<proteinExistence type="predicted"/>
<gene>
    <name evidence="7" type="ORF">SAMN05660918_2090</name>
</gene>
<protein>
    <submittedName>
        <fullName evidence="7">Quinol:cytochrome c oxidoreductase monoheme cytochrome subunit</fullName>
    </submittedName>
</protein>
<reference evidence="8" key="1">
    <citation type="submission" date="2016-10" db="EMBL/GenBank/DDBJ databases">
        <authorList>
            <person name="Varghese N."/>
            <person name="Submissions S."/>
        </authorList>
    </citation>
    <scope>NUCLEOTIDE SEQUENCE [LARGE SCALE GENOMIC DNA]</scope>
    <source>
        <strain evidence="8">DSM 17934</strain>
    </source>
</reference>
<dbReference type="PROSITE" id="PS51257">
    <property type="entry name" value="PROKAR_LIPOPROTEIN"/>
    <property type="match status" value="1"/>
</dbReference>
<keyword evidence="3 4" id="KW-0408">Iron</keyword>
<dbReference type="Pfam" id="PF13442">
    <property type="entry name" value="Cytochrome_CBB3"/>
    <property type="match status" value="1"/>
</dbReference>
<keyword evidence="1 4" id="KW-0349">Heme</keyword>
<sequence>MKSVLNILTLVGASLLMTSCFDKSAPNYQFFPNMYEPVSYETYGESNVFNSPTGEKGKVSQIPPAGTIKQGFVPYEIPNTPEGYAASKANVSPLAADQIDAERGKELFTIYCAICHGEGGDGKGNLVKREKFLGVPSYKDREITTGSVFHVATYGLNSMGSHANQLSKEERWQVADYVMKLKSELK</sequence>
<dbReference type="GO" id="GO:0009055">
    <property type="term" value="F:electron transfer activity"/>
    <property type="evidence" value="ECO:0007669"/>
    <property type="project" value="InterPro"/>
</dbReference>
<dbReference type="AlphaFoldDB" id="A0A1H6VG22"/>
<evidence type="ECO:0000259" key="6">
    <source>
        <dbReference type="PROSITE" id="PS51007"/>
    </source>
</evidence>
<dbReference type="GO" id="GO:0020037">
    <property type="term" value="F:heme binding"/>
    <property type="evidence" value="ECO:0007669"/>
    <property type="project" value="InterPro"/>
</dbReference>
<dbReference type="SUPFAM" id="SSF46626">
    <property type="entry name" value="Cytochrome c"/>
    <property type="match status" value="1"/>
</dbReference>
<keyword evidence="8" id="KW-1185">Reference proteome</keyword>
<dbReference type="RefSeq" id="WP_091312773.1">
    <property type="nucleotide sequence ID" value="NZ_CBCSJU010000006.1"/>
</dbReference>
<dbReference type="PANTHER" id="PTHR40394:SF2">
    <property type="entry name" value="QUINOL:CYTOCHROME C OXIDOREDUCTASE MEMBRANE PROTEIN"/>
    <property type="match status" value="1"/>
</dbReference>
<evidence type="ECO:0000256" key="3">
    <source>
        <dbReference type="ARBA" id="ARBA00023004"/>
    </source>
</evidence>
<dbReference type="PANTHER" id="PTHR40394">
    <property type="entry name" value="LIPOPROTEIN-RELATED"/>
    <property type="match status" value="1"/>
</dbReference>
<feature type="chain" id="PRO_5011685576" evidence="5">
    <location>
        <begin position="25"/>
        <end position="186"/>
    </location>
</feature>
<evidence type="ECO:0000256" key="4">
    <source>
        <dbReference type="PROSITE-ProRule" id="PRU00433"/>
    </source>
</evidence>
<evidence type="ECO:0000256" key="2">
    <source>
        <dbReference type="ARBA" id="ARBA00022723"/>
    </source>
</evidence>
<name>A0A1H6VG22_9FLAO</name>